<proteinExistence type="predicted"/>
<evidence type="ECO:0000256" key="1">
    <source>
        <dbReference type="SAM" id="Phobius"/>
    </source>
</evidence>
<name>G6XLT1_9PROT</name>
<dbReference type="EMBL" id="AGQV01000010">
    <property type="protein sequence ID" value="EHH67336.1"/>
    <property type="molecule type" value="Genomic_DNA"/>
</dbReference>
<dbReference type="STRING" id="1088869.GMO_23300"/>
<dbReference type="Proteomes" id="UP000004949">
    <property type="component" value="Unassembled WGS sequence"/>
</dbReference>
<keyword evidence="1" id="KW-0812">Transmembrane</keyword>
<reference evidence="2 3" key="1">
    <citation type="submission" date="2011-10" db="EMBL/GenBank/DDBJ databases">
        <title>Genome sequence of Gluconobacter morbifer G707, isolated from Drosophila gut.</title>
        <authorList>
            <person name="Lee W.-J."/>
            <person name="Kim E.-K."/>
        </authorList>
    </citation>
    <scope>NUCLEOTIDE SEQUENCE [LARGE SCALE GENOMIC DNA]</scope>
    <source>
        <strain evidence="2 3">G707</strain>
    </source>
</reference>
<organism evidence="2 3">
    <name type="scientific">Gluconobacter morbifer G707</name>
    <dbReference type="NCBI Taxonomy" id="1088869"/>
    <lineage>
        <taxon>Bacteria</taxon>
        <taxon>Pseudomonadati</taxon>
        <taxon>Pseudomonadota</taxon>
        <taxon>Alphaproteobacteria</taxon>
        <taxon>Acetobacterales</taxon>
        <taxon>Acetobacteraceae</taxon>
        <taxon>Gluconobacter</taxon>
    </lineage>
</organism>
<protein>
    <submittedName>
        <fullName evidence="2">Uncharacterized protein</fullName>
    </submittedName>
</protein>
<dbReference type="PATRIC" id="fig|1088869.3.peg.2324"/>
<keyword evidence="3" id="KW-1185">Reference proteome</keyword>
<dbReference type="OrthoDB" id="7276775at2"/>
<gene>
    <name evidence="2" type="ORF">GMO_23300</name>
</gene>
<feature type="transmembrane region" description="Helical" evidence="1">
    <location>
        <begin position="21"/>
        <end position="43"/>
    </location>
</feature>
<evidence type="ECO:0000313" key="2">
    <source>
        <dbReference type="EMBL" id="EHH67336.1"/>
    </source>
</evidence>
<sequence>MRPAERVPAQRKVTGMESMTFCLLFLALGVVCFCWLACVSLEVSLDDILTALGYGNDIHVAFLE</sequence>
<dbReference type="AlphaFoldDB" id="G6XLT1"/>
<comment type="caution">
    <text evidence="2">The sequence shown here is derived from an EMBL/GenBank/DDBJ whole genome shotgun (WGS) entry which is preliminary data.</text>
</comment>
<keyword evidence="1" id="KW-1133">Transmembrane helix</keyword>
<accession>G6XLT1</accession>
<keyword evidence="1" id="KW-0472">Membrane</keyword>
<dbReference type="RefSeq" id="WP_008852473.1">
    <property type="nucleotide sequence ID" value="NZ_AGQV01000010.1"/>
</dbReference>
<evidence type="ECO:0000313" key="3">
    <source>
        <dbReference type="Proteomes" id="UP000004949"/>
    </source>
</evidence>